<comment type="caution">
    <text evidence="2">The sequence shown here is derived from an EMBL/GenBank/DDBJ whole genome shotgun (WGS) entry which is preliminary data.</text>
</comment>
<proteinExistence type="predicted"/>
<organism evidence="2 3">
    <name type="scientific">Promicromonospora soli</name>
    <dbReference type="NCBI Taxonomy" id="2035533"/>
    <lineage>
        <taxon>Bacteria</taxon>
        <taxon>Bacillati</taxon>
        <taxon>Actinomycetota</taxon>
        <taxon>Actinomycetes</taxon>
        <taxon>Micrococcales</taxon>
        <taxon>Promicromonosporaceae</taxon>
        <taxon>Promicromonospora</taxon>
    </lineage>
</organism>
<reference evidence="2" key="2">
    <citation type="submission" date="2020-09" db="EMBL/GenBank/DDBJ databases">
        <authorList>
            <person name="Sun Q."/>
            <person name="Zhou Y."/>
        </authorList>
    </citation>
    <scope>NUCLEOTIDE SEQUENCE</scope>
    <source>
        <strain evidence="2">CGMCC 4.7398</strain>
    </source>
</reference>
<gene>
    <name evidence="2" type="ORF">GCM10017772_17370</name>
</gene>
<evidence type="ECO:0000313" key="2">
    <source>
        <dbReference type="EMBL" id="GHH70558.1"/>
    </source>
</evidence>
<feature type="region of interest" description="Disordered" evidence="1">
    <location>
        <begin position="71"/>
        <end position="101"/>
    </location>
</feature>
<dbReference type="Proteomes" id="UP000627369">
    <property type="component" value="Unassembled WGS sequence"/>
</dbReference>
<evidence type="ECO:0000313" key="3">
    <source>
        <dbReference type="Proteomes" id="UP000627369"/>
    </source>
</evidence>
<reference evidence="2" key="1">
    <citation type="journal article" date="2014" name="Int. J. Syst. Evol. Microbiol.">
        <title>Complete genome sequence of Corynebacterium casei LMG S-19264T (=DSM 44701T), isolated from a smear-ripened cheese.</title>
        <authorList>
            <consortium name="US DOE Joint Genome Institute (JGI-PGF)"/>
            <person name="Walter F."/>
            <person name="Albersmeier A."/>
            <person name="Kalinowski J."/>
            <person name="Ruckert C."/>
        </authorList>
    </citation>
    <scope>NUCLEOTIDE SEQUENCE</scope>
    <source>
        <strain evidence="2">CGMCC 4.7398</strain>
    </source>
</reference>
<evidence type="ECO:0000256" key="1">
    <source>
        <dbReference type="SAM" id="MobiDB-lite"/>
    </source>
</evidence>
<dbReference type="EMBL" id="BNAS01000002">
    <property type="protein sequence ID" value="GHH70558.1"/>
    <property type="molecule type" value="Genomic_DNA"/>
</dbReference>
<protein>
    <submittedName>
        <fullName evidence="2">Uncharacterized protein</fullName>
    </submittedName>
</protein>
<accession>A0A919KS87</accession>
<sequence>MTQNPPGCLPGMTMRAITPAISPRIRKANQPMAFLPSGTAYLLTTSALIRFTCHRTRRSIPYRDIAPTEEVEPRRATVRPGMGLKQYRGKDSGHVTARETR</sequence>
<name>A0A919KS87_9MICO</name>
<keyword evidence="3" id="KW-1185">Reference proteome</keyword>
<dbReference type="AlphaFoldDB" id="A0A919KS87"/>
<feature type="compositionally biased region" description="Basic and acidic residues" evidence="1">
    <location>
        <begin position="88"/>
        <end position="101"/>
    </location>
</feature>